<feature type="region of interest" description="Disordered" evidence="1">
    <location>
        <begin position="299"/>
        <end position="329"/>
    </location>
</feature>
<feature type="region of interest" description="Disordered" evidence="1">
    <location>
        <begin position="496"/>
        <end position="523"/>
    </location>
</feature>
<evidence type="ECO:0000256" key="1">
    <source>
        <dbReference type="SAM" id="MobiDB-lite"/>
    </source>
</evidence>
<feature type="region of interest" description="Disordered" evidence="1">
    <location>
        <begin position="448"/>
        <end position="483"/>
    </location>
</feature>
<sequence>MPSHHSHPYFSQLPTMQNRQDLAFALDRLPSMLTEFLKERRQRQCQQEHQAQQHQESQCTYPSPPPSPRSSVEIALPGYRGRSLSFSSVTSLSSSSSSTYTSSSSLYSTCSASNPPESRRRRRQHRLIEKNIVLATDPLQQQHYPSSLPFRLQFRNRAQAMAFLIQLLKTMQISPEEQDEQQQSRQQQHQETAQEQGLVPCYVCGEWYPEQIALYDQETGHFVRVVDGKAWHEQQPPPSCARTESSGSWQHWNAELRVRAWLDQVVVVTSAVGHPKVQVEEEEEEEGEEGQRTEIKILENTTVTSRTVTPTSLPRSQESGGRPVSYLIPQEILDPSCRSPGFRIKDKATASPVPAAAATGPASTAASSPSASPRSSLQFTFTSERFRTAVQEASQEPAIKPTPAVTTASPIKEKSLTFQTAGEQQEKNWEDKQTQRKEAVVEEVVPWSCDGKDASPSPQPETALPTWPLQTPPSKVSKPRGPWSFVRTTWRRAQRALARPFGKPSKTTSTPFVYSTHSSTLNY</sequence>
<gene>
    <name evidence="2" type="ORF">EMPS_05012</name>
</gene>
<reference evidence="2" key="2">
    <citation type="journal article" date="2022" name="Microbiol. Resour. Announc.">
        <title>Whole-Genome Sequence of Entomortierella parvispora E1425, a Mucoromycotan Fungus Associated with Burkholderiaceae-Related Endosymbiotic Bacteria.</title>
        <authorList>
            <person name="Herlambang A."/>
            <person name="Guo Y."/>
            <person name="Takashima Y."/>
            <person name="Narisawa K."/>
            <person name="Ohta H."/>
            <person name="Nishizawa T."/>
        </authorList>
    </citation>
    <scope>NUCLEOTIDE SEQUENCE</scope>
    <source>
        <strain evidence="2">E1425</strain>
    </source>
</reference>
<keyword evidence="3" id="KW-1185">Reference proteome</keyword>
<feature type="compositionally biased region" description="Low complexity" evidence="1">
    <location>
        <begin position="301"/>
        <end position="315"/>
    </location>
</feature>
<name>A0A9P3LW43_9FUNG</name>
<dbReference type="AlphaFoldDB" id="A0A9P3LW43"/>
<dbReference type="EMBL" id="BQFW01000007">
    <property type="protein sequence ID" value="GJJ72654.1"/>
    <property type="molecule type" value="Genomic_DNA"/>
</dbReference>
<feature type="region of interest" description="Disordered" evidence="1">
    <location>
        <begin position="91"/>
        <end position="122"/>
    </location>
</feature>
<feature type="region of interest" description="Disordered" evidence="1">
    <location>
        <begin position="40"/>
        <end position="74"/>
    </location>
</feature>
<reference evidence="2" key="1">
    <citation type="submission" date="2021-11" db="EMBL/GenBank/DDBJ databases">
        <authorList>
            <person name="Herlambang A."/>
            <person name="Guo Y."/>
            <person name="Takashima Y."/>
            <person name="Nishizawa T."/>
        </authorList>
    </citation>
    <scope>NUCLEOTIDE SEQUENCE</scope>
    <source>
        <strain evidence="2">E1425</strain>
    </source>
</reference>
<comment type="caution">
    <text evidence="2">The sequence shown here is derived from an EMBL/GenBank/DDBJ whole genome shotgun (WGS) entry which is preliminary data.</text>
</comment>
<feature type="compositionally biased region" description="Low complexity" evidence="1">
    <location>
        <begin position="44"/>
        <end position="59"/>
    </location>
</feature>
<dbReference type="OrthoDB" id="2447345at2759"/>
<feature type="compositionally biased region" description="Polar residues" evidence="1">
    <location>
        <begin position="505"/>
        <end position="523"/>
    </location>
</feature>
<protein>
    <submittedName>
        <fullName evidence="2">Uncharacterized protein</fullName>
    </submittedName>
</protein>
<feature type="region of interest" description="Disordered" evidence="1">
    <location>
        <begin position="353"/>
        <end position="376"/>
    </location>
</feature>
<accession>A0A9P3LW43</accession>
<proteinExistence type="predicted"/>
<dbReference type="Proteomes" id="UP000827284">
    <property type="component" value="Unassembled WGS sequence"/>
</dbReference>
<feature type="compositionally biased region" description="Low complexity" evidence="1">
    <location>
        <begin position="91"/>
        <end position="113"/>
    </location>
</feature>
<organism evidence="2 3">
    <name type="scientific">Entomortierella parvispora</name>
    <dbReference type="NCBI Taxonomy" id="205924"/>
    <lineage>
        <taxon>Eukaryota</taxon>
        <taxon>Fungi</taxon>
        <taxon>Fungi incertae sedis</taxon>
        <taxon>Mucoromycota</taxon>
        <taxon>Mortierellomycotina</taxon>
        <taxon>Mortierellomycetes</taxon>
        <taxon>Mortierellales</taxon>
        <taxon>Mortierellaceae</taxon>
        <taxon>Entomortierella</taxon>
    </lineage>
</organism>
<evidence type="ECO:0000313" key="3">
    <source>
        <dbReference type="Proteomes" id="UP000827284"/>
    </source>
</evidence>
<evidence type="ECO:0000313" key="2">
    <source>
        <dbReference type="EMBL" id="GJJ72654.1"/>
    </source>
</evidence>